<feature type="domain" description="Dystroglycan-type cadherin-like" evidence="2">
    <location>
        <begin position="623"/>
        <end position="719"/>
    </location>
</feature>
<keyword evidence="4" id="KW-1185">Reference proteome</keyword>
<dbReference type="Gene3D" id="2.160.20.10">
    <property type="entry name" value="Single-stranded right-handed beta-helix, Pectin lyase-like"/>
    <property type="match status" value="1"/>
</dbReference>
<dbReference type="InterPro" id="IPR006644">
    <property type="entry name" value="Cadg"/>
</dbReference>
<dbReference type="Proteomes" id="UP001416858">
    <property type="component" value="Unassembled WGS sequence"/>
</dbReference>
<evidence type="ECO:0000259" key="2">
    <source>
        <dbReference type="SMART" id="SM00736"/>
    </source>
</evidence>
<evidence type="ECO:0000313" key="4">
    <source>
        <dbReference type="Proteomes" id="UP001416858"/>
    </source>
</evidence>
<evidence type="ECO:0000313" key="3">
    <source>
        <dbReference type="EMBL" id="GAA5507366.1"/>
    </source>
</evidence>
<dbReference type="InterPro" id="IPR011050">
    <property type="entry name" value="Pectin_lyase_fold/virulence"/>
</dbReference>
<gene>
    <name evidence="3" type="ORF">Rcae01_02821</name>
</gene>
<accession>A0ABP9VRT7</accession>
<dbReference type="SUPFAM" id="SSF51126">
    <property type="entry name" value="Pectin lyase-like"/>
    <property type="match status" value="1"/>
</dbReference>
<dbReference type="InterPro" id="IPR012334">
    <property type="entry name" value="Pectin_lyas_fold"/>
</dbReference>
<dbReference type="InterPro" id="IPR013783">
    <property type="entry name" value="Ig-like_fold"/>
</dbReference>
<dbReference type="NCBIfam" id="TIGR01451">
    <property type="entry name" value="B_ant_repeat"/>
    <property type="match status" value="8"/>
</dbReference>
<dbReference type="SMART" id="SM00736">
    <property type="entry name" value="CADG"/>
    <property type="match status" value="2"/>
</dbReference>
<dbReference type="InterPro" id="IPR001434">
    <property type="entry name" value="OmcB-like_DUF11"/>
</dbReference>
<name>A0ABP9VRT7_9BACT</name>
<dbReference type="Gene3D" id="2.60.40.10">
    <property type="entry name" value="Immunoglobulins"/>
    <property type="match status" value="6"/>
</dbReference>
<sequence>MLFNRRASQSASVRAGSRLKRQKVLEHLEPRLLLASGNRPPILSRPISDLTLASEVPFVFDLQPVGSVVFGFDVGGKNIAATDNYFSSGVQFFQSWQDVTFTGNTVFNESPYRVAQISDSPSNGAVPGYTWDYNAYITNAERPFIITGGSATTDQWLTRTGFDTHSTFSDAPRGTFASVLPNEYEPGRGHAVVYNWDQLEFVDLDLSSVVPLGVAYEIYNVLDLKGAPVATGVYTGGTISLSMTDVTSPIPLGHTAVAPLVVQKEFGSFVIVADVPAIPATGNEFFVSTGGTPQGDGSLNDPWDLSTAMSHPEAVQPGDTIWILGGTYVGDFTSILSGTPTHPIHVREWPRDEVIIDLNNGSPSRSEVITIEGQHTIYQGFEVFSSDLSSRTTSIPGSWPEDINRGNINVFGDHVKLVNWEIHDLNKGVGFWGRADGGEIYGSLIYNNGWSGPDREHGHGIYSQNEDFDRRFANNILFNQFRHGIKIYGSNAASLKNYQLEGNISFNNGAAGTEGFTGAWQYFVGGGSLAENIIVDNNYAYVSRRPIQELDAGDEVVYTAQQSNGEPLPNWLKFYGDEGFFEGTPSAADIGTIEIELTATDLQGATVTDQFKLTVAPPNLVPTVVAPIEDLTLLRNDPIHLDTSAVFDDPDGDTLTYTLSPQAGGVIPNWIQIDPATGVITGTAVDVGTTILEVTAFDDSGDFVSASFALKVSDELLVNLFPLNPVEAKLDGSWWSSILASDGNVYFGSSTHAHDTAARIFQYDRVTETVTPVGPDLSTIVGEDPTVEVPQGKLHGPFVESDGWLYSSMHLANYWPEAIDAYTGAHVFGYRLGSHEEASGPEFVDFGIPQSRFTTYASVAVDPSGQYVWSFGTPWAAEDVSNQTAHLYRTQIATRSIDDFGEVTAGIPGTRASFGIHVDNRGDAWLAPQFGGDKLYVARAATQTIESFDHALPAMNDSMNPGQRSAYQDGTWIQWGTSIDGERFLFTMADDQAPLADRSGGSLWEFDSSKAIDGDLSDAFREIAWIGASNLAVTHSDDTVYFVRRNDGGNNSKIDGSDDNGETWNPALDTGVRLHLYSVNINDPEGVLTDWGMITDAEGRIPWRIHSLSADAAAGEVYISGDWIMNESDPVNWRTLRHAGDTSANYTRLIRGQAFAVAKLPAIADLKVTVSDHTTTVLPEETLTYTIEVTNKGPSAANDATLSNIFPPEWFDVMWTAVGSDGATGYSPAGTGAILDTGLQLPVGATITYTVQATVADDTPHAKRFINTASVFDINATDIDTSNNFATDNDTIVVDADSRLVAPAHRLNPYQATLDGQTQGSVFASDGKVYFVSSTHAHDEAARLFQYDPATDVLTIFPKNLSEILGEDAVTQVPQGAIRSIAESNGWLYLSSQLANESDEAKLLYTGSHLFGYQLGTLETGSPVFRDFGILKNRYSNNSAVDVSPDDQYVWTVATPVADDDIATGGTYAYRTSIASGVSEKLGPLTTAGTAPQTALGFHVDARGDAWITSTLADNQLHVIRHDTGAIESFADVLPLMTDAHDPEQIATYQDGRWWHWNHQIDSERFLFTMYADPVVAPQLQSGGSIWEFDTSKIVGNDFSNAFRQVAWIGPHTLAMTYSDGTVFFVRRNDGVPAPQIDAVADGIFWDTYSDEGVRLHLYSIDINDPSGTIVDQGMISDNEGRVPWRIESMSANLRAGQVYLTADLVMNENDPDQWKSLRHRGTAENLYQQRIHGQVFMVAPIIVPHGANLEIEASDSIDPVTIGDQVTYHYTITNHGLDPAINVVVTNPLPESTTFVSASASYEETDSTLTFNLGDLGMGESTELSITLLTSQIGTLHNTVQVSSDTEESITANNTITETTTVNPVLADLELMITDALDPIVIGDDIAYQWTLTNHGPRAASNVVIAGSFSLAANFVSSSVGFDIEDGNFVTRLDQIAIGQSVVIDLVVTPTQIGEMLLSASVSSDTLDPDPSNNAASESTIVEPLKADLQLMVTDDLDPVLEGEQVVYSVMLTNQGPHAAVDTILTSTLPSNATFVSSTASCSLENNVIRCDLGDLASGESVPFSIVVASTLPGEISHVFSVASSTLDPDPTDNMATVTTQVDPILADLTVELIEDKNRVALGQEITYHAKVTNHGPHLAQNVSYTQILPSGITFVSATTLISNTSGTLTGDLADLAAGEFVEFDIVVTSTASGQMPSTATVHSDTRDPDPTNNSVSELTLVAGPPGSTDVVFVSFSNSGRVDDIPYDDEDILAFDSTTQQWSLYFDGSQVGLSGGDIDAFYIQDDGSLLLSFDANMNVSGLGLVRDSDIVKFRPTSHGVLTAGSFEWFFDGSDVGLSPTSGDVDSISFTPDGRLLVSLLGNYLLPELPLSGDDLLVLNQGVYGIDTSGEWAMYLDGSELGLEGNNVQGVSVDHATGEIHVTTADTVYSGDIQGGSSDVLTFLESISSESSYTLSQWFDGSAHRVTDDQSFDGLQIGKFTGNEVFASEVIYMSPASNLNAGGFYVADEDIVYHDTRTGAWQLLFDGSDVGINTDVNAFHLLDDGSMLMSFNTTTAVAGVGSVLPPDIVRFIPTSTGEHTDGDFEFYFDGSDVGLTTYYEDVDAISLDPDGNLIVSVSGPYSVEGVSGTDADLLKFHATSLGSDTVGSWQLHFDGSDLAMTSSTEDITGVSTHPITGQIYFTTLGRVATPTFSGLGTDVLTCSDGTVGDDTTCEVSALYSAAANGFSQSPDALHVVIPSDLSGVDLAVAISVPSEPVVVGDQVRFALTLTNHGPATAENVVLSNVLPPQASFVSASPSYTLDSGVLTFDLGDIGSGDIVPLEIIVATSQPATLVNTASVSSDSEDRVSANDTRSATVVVHPVLADLVVTQSDASDPVTAGDTVTYQITVRNDGPQPAVDVVVTDTLPANVELVSTSLPYSFSGGTLTYTLGDLDVGSSRTIDVEVLTADTGTLTNSVNVTSGTEDPDASNNPSVEMTEVNPPQADLLVTLDDSADPVLVGDSFRYNLTVTNLGPEAAVGVTLSSVLPTGTQFVSATSDGQHDSGIVEFELGDLAVGTSIDVSIDVVATQAGQLESHASVASDTLDLTLANNDASETTHVDPPHADLSLAISGAAETITVGDELTYLFSITNHGPEVATGVRLISPLASSVDLVSSSDVFAITDGAVNWELGDIASGQTRQVTLTVATTETGSLSNTATVTSELTDLNEQDNAATVTSLVLGEASENNVTFVSFTGSGVIADIPFADEDILAFDNVTGQWSMYFDGSQLGLGYYDVNAFHILADSSILLSFDTTARVTEIGLIRDSDIVKFTPTHHGVLTAGTFEWFLDGSDVGLSPTSGDVDAISMTPDGRLIVSPPGDLQIDGVTASMEDLLVLNNSVFGSNSSGQWEMYFDGSDIGLANDNLWGVSVDPTTNALHLAFENEFSFGGISGEAIDIVTCVSGTTGDETTCTVTEQFDGSNHGIESHHAFDGIQVGSFTGREVFGQDVIYMSSINGLSIEHLNVADEDIFYHDTRTGAWKLFLDGSDVGINTDIDAFDIQSDGSVLMSFNASTTLDGIGTVDRPDIVRFIPTTVGAETSGHFEMFFDGSDVGLTTYYEDVDAISTTSAGDLLLSTSGGFTVDGVSGTNADILRFTPTMLGELTAGSWSLYFDGSDVELTATSENVIGVSQSENPQAIYVTTLGTSVTGDISGSGADILACVADHFSEDTACTVEMFYNGATQGITQSLDAIHVNPPTIVSNVSLQSTVLSPANHFETSGNELASALEAPVAINAIATNSLANKSLVAHPASANASQPVLDVPWPAIPTRPIASRPPALVAFPPPVTNETSQMRFARLEKPGASFTRLDVLGLSMNAKKLPAESNRSPTESEVDDFFSTSNFLDCV</sequence>
<dbReference type="PANTHER" id="PTHR34819">
    <property type="entry name" value="LARGE CYSTEINE-RICH PERIPLASMIC PROTEIN OMCB"/>
    <property type="match status" value="1"/>
</dbReference>
<dbReference type="InterPro" id="IPR047589">
    <property type="entry name" value="DUF11_rpt"/>
</dbReference>
<organism evidence="3 4">
    <name type="scientific">Novipirellula caenicola</name>
    <dbReference type="NCBI Taxonomy" id="1536901"/>
    <lineage>
        <taxon>Bacteria</taxon>
        <taxon>Pseudomonadati</taxon>
        <taxon>Planctomycetota</taxon>
        <taxon>Planctomycetia</taxon>
        <taxon>Pirellulales</taxon>
        <taxon>Pirellulaceae</taxon>
        <taxon>Novipirellula</taxon>
    </lineage>
</organism>
<dbReference type="EMBL" id="BAABRO010000005">
    <property type="protein sequence ID" value="GAA5507366.1"/>
    <property type="molecule type" value="Genomic_DNA"/>
</dbReference>
<protein>
    <recommendedName>
        <fullName evidence="2">Dystroglycan-type cadherin-like domain-containing protein</fullName>
    </recommendedName>
</protein>
<dbReference type="RefSeq" id="WP_345684236.1">
    <property type="nucleotide sequence ID" value="NZ_BAABRO010000005.1"/>
</dbReference>
<dbReference type="Pfam" id="PF01345">
    <property type="entry name" value="DUF11"/>
    <property type="match status" value="9"/>
</dbReference>
<proteinExistence type="predicted"/>
<dbReference type="PANTHER" id="PTHR34819:SF3">
    <property type="entry name" value="CELL SURFACE PROTEIN"/>
    <property type="match status" value="1"/>
</dbReference>
<feature type="region of interest" description="Disordered" evidence="1">
    <location>
        <begin position="2196"/>
        <end position="2215"/>
    </location>
</feature>
<dbReference type="InterPro" id="IPR015919">
    <property type="entry name" value="Cadherin-like_sf"/>
</dbReference>
<feature type="domain" description="Dystroglycan-type cadherin-like" evidence="2">
    <location>
        <begin position="524"/>
        <end position="622"/>
    </location>
</feature>
<feature type="region of interest" description="Disordered" evidence="1">
    <location>
        <begin position="2957"/>
        <end position="2976"/>
    </location>
</feature>
<comment type="caution">
    <text evidence="3">The sequence shown here is derived from an EMBL/GenBank/DDBJ whole genome shotgun (WGS) entry which is preliminary data.</text>
</comment>
<evidence type="ECO:0000256" key="1">
    <source>
        <dbReference type="SAM" id="MobiDB-lite"/>
    </source>
</evidence>
<dbReference type="Pfam" id="PF05345">
    <property type="entry name" value="He_PIG"/>
    <property type="match status" value="2"/>
</dbReference>
<dbReference type="SUPFAM" id="SSF49313">
    <property type="entry name" value="Cadherin-like"/>
    <property type="match status" value="2"/>
</dbReference>
<feature type="compositionally biased region" description="Polar residues" evidence="1">
    <location>
        <begin position="2957"/>
        <end position="2974"/>
    </location>
</feature>
<dbReference type="InterPro" id="IPR051172">
    <property type="entry name" value="Chlamydia_OmcB"/>
</dbReference>
<dbReference type="SUPFAM" id="SSF63829">
    <property type="entry name" value="Calcium-dependent phosphotriesterase"/>
    <property type="match status" value="1"/>
</dbReference>
<reference evidence="3 4" key="1">
    <citation type="submission" date="2024-02" db="EMBL/GenBank/DDBJ databases">
        <title>Rhodopirellula caenicola NBRC 110016.</title>
        <authorList>
            <person name="Ichikawa N."/>
            <person name="Katano-Makiyama Y."/>
            <person name="Hidaka K."/>
        </authorList>
    </citation>
    <scope>NUCLEOTIDE SEQUENCE [LARGE SCALE GENOMIC DNA]</scope>
    <source>
        <strain evidence="3 4">NBRC 110016</strain>
    </source>
</reference>